<dbReference type="AlphaFoldDB" id="A0A833QPJ6"/>
<dbReference type="EMBL" id="SWLB01000014">
    <property type="protein sequence ID" value="KAF3330220.1"/>
    <property type="molecule type" value="Genomic_DNA"/>
</dbReference>
<accession>A0A833QPJ6</accession>
<evidence type="ECO:0000313" key="6">
    <source>
        <dbReference type="Proteomes" id="UP000623129"/>
    </source>
</evidence>
<keyword evidence="3" id="KW-0408">Iron</keyword>
<feature type="region of interest" description="Disordered" evidence="4">
    <location>
        <begin position="1"/>
        <end position="34"/>
    </location>
</feature>
<organism evidence="5 6">
    <name type="scientific">Carex littledalei</name>
    <dbReference type="NCBI Taxonomy" id="544730"/>
    <lineage>
        <taxon>Eukaryota</taxon>
        <taxon>Viridiplantae</taxon>
        <taxon>Streptophyta</taxon>
        <taxon>Embryophyta</taxon>
        <taxon>Tracheophyta</taxon>
        <taxon>Spermatophyta</taxon>
        <taxon>Magnoliopsida</taxon>
        <taxon>Liliopsida</taxon>
        <taxon>Poales</taxon>
        <taxon>Cyperaceae</taxon>
        <taxon>Cyperoideae</taxon>
        <taxon>Cariceae</taxon>
        <taxon>Carex</taxon>
        <taxon>Carex subgen. Euthyceras</taxon>
    </lineage>
</organism>
<dbReference type="OrthoDB" id="420380at2759"/>
<sequence>MKINQGQGAKSKLEKSTVVDKDSGNSVKSEVRTSSGMFLDKRQKMVKTFKYCGMRRSPVRNCSHGWKSQPKDETFSECAKNGLAVKPVKGDALMFYNLKPDAVPDPLSLHASCPVMNGKKWVAKKWMRLGSFYTIPSAPSAVEIETEIEPESVVACDELVEKEEL</sequence>
<protein>
    <submittedName>
        <fullName evidence="5">Prolyl 4-hydroxylase 4</fullName>
    </submittedName>
</protein>
<dbReference type="PANTHER" id="PTHR10869">
    <property type="entry name" value="PROLYL 4-HYDROXYLASE ALPHA SUBUNIT"/>
    <property type="match status" value="1"/>
</dbReference>
<dbReference type="InterPro" id="IPR045054">
    <property type="entry name" value="P4HA-like"/>
</dbReference>
<dbReference type="PANTHER" id="PTHR10869:SF238">
    <property type="entry name" value="PROLYL 4-HYDROXYLASE 6-RELATED"/>
    <property type="match status" value="1"/>
</dbReference>
<feature type="compositionally biased region" description="Basic and acidic residues" evidence="4">
    <location>
        <begin position="11"/>
        <end position="23"/>
    </location>
</feature>
<dbReference type="GO" id="GO:0046872">
    <property type="term" value="F:metal ion binding"/>
    <property type="evidence" value="ECO:0007669"/>
    <property type="project" value="UniProtKB-KW"/>
</dbReference>
<comment type="caution">
    <text evidence="5">The sequence shown here is derived from an EMBL/GenBank/DDBJ whole genome shotgun (WGS) entry which is preliminary data.</text>
</comment>
<evidence type="ECO:0000313" key="5">
    <source>
        <dbReference type="EMBL" id="KAF3330220.1"/>
    </source>
</evidence>
<evidence type="ECO:0000256" key="4">
    <source>
        <dbReference type="SAM" id="MobiDB-lite"/>
    </source>
</evidence>
<feature type="compositionally biased region" description="Polar residues" evidence="4">
    <location>
        <begin position="24"/>
        <end position="34"/>
    </location>
</feature>
<comment type="subcellular location">
    <subcellularLocation>
        <location evidence="1">Endoplasmic reticulum membrane</location>
    </subcellularLocation>
</comment>
<keyword evidence="2" id="KW-0479">Metal-binding</keyword>
<name>A0A833QPJ6_9POAL</name>
<evidence type="ECO:0000256" key="2">
    <source>
        <dbReference type="ARBA" id="ARBA00022723"/>
    </source>
</evidence>
<proteinExistence type="predicted"/>
<gene>
    <name evidence="5" type="ORF">FCM35_KLT05551</name>
</gene>
<dbReference type="Gene3D" id="2.60.120.620">
    <property type="entry name" value="q2cbj1_9rhob like domain"/>
    <property type="match status" value="1"/>
</dbReference>
<dbReference type="GO" id="GO:0005789">
    <property type="term" value="C:endoplasmic reticulum membrane"/>
    <property type="evidence" value="ECO:0007669"/>
    <property type="project" value="UniProtKB-SubCell"/>
</dbReference>
<keyword evidence="6" id="KW-1185">Reference proteome</keyword>
<dbReference type="GO" id="GO:0004656">
    <property type="term" value="F:procollagen-proline 4-dioxygenase activity"/>
    <property type="evidence" value="ECO:0007669"/>
    <property type="project" value="TreeGrafter"/>
</dbReference>
<dbReference type="Proteomes" id="UP000623129">
    <property type="component" value="Unassembled WGS sequence"/>
</dbReference>
<evidence type="ECO:0000256" key="3">
    <source>
        <dbReference type="ARBA" id="ARBA00023004"/>
    </source>
</evidence>
<reference evidence="5" key="1">
    <citation type="submission" date="2020-01" db="EMBL/GenBank/DDBJ databases">
        <title>Genome sequence of Kobresia littledalei, the first chromosome-level genome in the family Cyperaceae.</title>
        <authorList>
            <person name="Qu G."/>
        </authorList>
    </citation>
    <scope>NUCLEOTIDE SEQUENCE</scope>
    <source>
        <strain evidence="5">C.B.Clarke</strain>
        <tissue evidence="5">Leaf</tissue>
    </source>
</reference>
<evidence type="ECO:0000256" key="1">
    <source>
        <dbReference type="ARBA" id="ARBA00004586"/>
    </source>
</evidence>